<sequence>SQTAIPMPTSRPSSPVTGARICGSTSFCNEWGTGGST</sequence>
<name>A0A382YDJ3_9ZZZZ</name>
<protein>
    <submittedName>
        <fullName evidence="1">Uncharacterized protein</fullName>
    </submittedName>
</protein>
<dbReference type="EMBL" id="UINC01174455">
    <property type="protein sequence ID" value="SVD80588.1"/>
    <property type="molecule type" value="Genomic_DNA"/>
</dbReference>
<accession>A0A382YDJ3</accession>
<dbReference type="AlphaFoldDB" id="A0A382YDJ3"/>
<proteinExistence type="predicted"/>
<feature type="non-terminal residue" evidence="1">
    <location>
        <position position="1"/>
    </location>
</feature>
<reference evidence="1" key="1">
    <citation type="submission" date="2018-05" db="EMBL/GenBank/DDBJ databases">
        <authorList>
            <person name="Lanie J.A."/>
            <person name="Ng W.-L."/>
            <person name="Kazmierczak K.M."/>
            <person name="Andrzejewski T.M."/>
            <person name="Davidsen T.M."/>
            <person name="Wayne K.J."/>
            <person name="Tettelin H."/>
            <person name="Glass J.I."/>
            <person name="Rusch D."/>
            <person name="Podicherti R."/>
            <person name="Tsui H.-C.T."/>
            <person name="Winkler M.E."/>
        </authorList>
    </citation>
    <scope>NUCLEOTIDE SEQUENCE</scope>
</reference>
<gene>
    <name evidence="1" type="ORF">METZ01_LOCUS433442</name>
</gene>
<organism evidence="1">
    <name type="scientific">marine metagenome</name>
    <dbReference type="NCBI Taxonomy" id="408172"/>
    <lineage>
        <taxon>unclassified sequences</taxon>
        <taxon>metagenomes</taxon>
        <taxon>ecological metagenomes</taxon>
    </lineage>
</organism>
<feature type="non-terminal residue" evidence="1">
    <location>
        <position position="37"/>
    </location>
</feature>
<evidence type="ECO:0000313" key="1">
    <source>
        <dbReference type="EMBL" id="SVD80588.1"/>
    </source>
</evidence>